<proteinExistence type="predicted"/>
<keyword evidence="2" id="KW-0012">Acyltransferase</keyword>
<evidence type="ECO:0000256" key="2">
    <source>
        <dbReference type="ARBA" id="ARBA00023315"/>
    </source>
</evidence>
<evidence type="ECO:0000256" key="1">
    <source>
        <dbReference type="ARBA" id="ARBA00022679"/>
    </source>
</evidence>
<sequence length="163" mass="18194">MIDQWLRRPDFDILRLTASELADVASCHQGRFAHPWSEDEIHALMRQDTVFGFIARQTNPLLGRAALGGFVLARVAGGEGEILTIAVDSRFARLGLGWRLMLAALSEAKRRGAESMFLEVDETNHPAVGLYRRLNFQTVATRKAYYKGADGTRTGALVMRLDF</sequence>
<dbReference type="Gene3D" id="3.40.630.30">
    <property type="match status" value="1"/>
</dbReference>
<evidence type="ECO:0000313" key="4">
    <source>
        <dbReference type="EMBL" id="OLP59332.1"/>
    </source>
</evidence>
<dbReference type="EMBL" id="MKIP01000053">
    <property type="protein sequence ID" value="OLP59332.1"/>
    <property type="molecule type" value="Genomic_DNA"/>
</dbReference>
<dbReference type="Proteomes" id="UP000186364">
    <property type="component" value="Unassembled WGS sequence"/>
</dbReference>
<dbReference type="GO" id="GO:0016747">
    <property type="term" value="F:acyltransferase activity, transferring groups other than amino-acyl groups"/>
    <property type="evidence" value="ECO:0007669"/>
    <property type="project" value="InterPro"/>
</dbReference>
<organism evidence="4 5">
    <name type="scientific">Xaviernesmea oryzae</name>
    <dbReference type="NCBI Taxonomy" id="464029"/>
    <lineage>
        <taxon>Bacteria</taxon>
        <taxon>Pseudomonadati</taxon>
        <taxon>Pseudomonadota</taxon>
        <taxon>Alphaproteobacteria</taxon>
        <taxon>Hyphomicrobiales</taxon>
        <taxon>Rhizobiaceae</taxon>
        <taxon>Rhizobium/Agrobacterium group</taxon>
        <taxon>Xaviernesmea</taxon>
    </lineage>
</organism>
<evidence type="ECO:0000259" key="3">
    <source>
        <dbReference type="PROSITE" id="PS51186"/>
    </source>
</evidence>
<dbReference type="InterPro" id="IPR050680">
    <property type="entry name" value="YpeA/RimI_acetyltransf"/>
</dbReference>
<accession>A0A1Q9AV51</accession>
<dbReference type="InterPro" id="IPR000182">
    <property type="entry name" value="GNAT_dom"/>
</dbReference>
<dbReference type="PANTHER" id="PTHR43420">
    <property type="entry name" value="ACETYLTRANSFERASE"/>
    <property type="match status" value="1"/>
</dbReference>
<dbReference type="CDD" id="cd04301">
    <property type="entry name" value="NAT_SF"/>
    <property type="match status" value="1"/>
</dbReference>
<keyword evidence="5" id="KW-1185">Reference proteome</keyword>
<dbReference type="SUPFAM" id="SSF55729">
    <property type="entry name" value="Acyl-CoA N-acyltransferases (Nat)"/>
    <property type="match status" value="1"/>
</dbReference>
<dbReference type="AlphaFoldDB" id="A0A1Q9AV51"/>
<comment type="caution">
    <text evidence="4">The sequence shown here is derived from an EMBL/GenBank/DDBJ whole genome shotgun (WGS) entry which is preliminary data.</text>
</comment>
<dbReference type="PANTHER" id="PTHR43420:SF12">
    <property type="entry name" value="N-ACETYLTRANSFERASE DOMAIN-CONTAINING PROTEIN"/>
    <property type="match status" value="1"/>
</dbReference>
<gene>
    <name evidence="4" type="ORF">BJF93_04975</name>
</gene>
<dbReference type="PROSITE" id="PS51186">
    <property type="entry name" value="GNAT"/>
    <property type="match status" value="1"/>
</dbReference>
<dbReference type="InterPro" id="IPR016181">
    <property type="entry name" value="Acyl_CoA_acyltransferase"/>
</dbReference>
<evidence type="ECO:0000313" key="5">
    <source>
        <dbReference type="Proteomes" id="UP000186364"/>
    </source>
</evidence>
<name>A0A1Q9AV51_9HYPH</name>
<protein>
    <submittedName>
        <fullName evidence="4">Ribosomal-protein-alanine acetyltransferase</fullName>
    </submittedName>
</protein>
<keyword evidence="1 4" id="KW-0808">Transferase</keyword>
<dbReference type="Pfam" id="PF00583">
    <property type="entry name" value="Acetyltransf_1"/>
    <property type="match status" value="1"/>
</dbReference>
<feature type="domain" description="N-acetyltransferase" evidence="3">
    <location>
        <begin position="11"/>
        <end position="163"/>
    </location>
</feature>
<reference evidence="4 5" key="1">
    <citation type="submission" date="2016-09" db="EMBL/GenBank/DDBJ databases">
        <title>Rhizobium sp. nov., a novel species isolated from the rice rhizosphere.</title>
        <authorList>
            <person name="Zhao J."/>
            <person name="Zhang X."/>
        </authorList>
    </citation>
    <scope>NUCLEOTIDE SEQUENCE [LARGE SCALE GENOMIC DNA]</scope>
    <source>
        <strain evidence="4 5">1.7048</strain>
    </source>
</reference>